<feature type="transmembrane region" description="Helical" evidence="1">
    <location>
        <begin position="48"/>
        <end position="67"/>
    </location>
</feature>
<dbReference type="RefSeq" id="WP_155863330.1">
    <property type="nucleotide sequence ID" value="NZ_WFIY01000004.1"/>
</dbReference>
<dbReference type="EMBL" id="WFIY01000004">
    <property type="protein sequence ID" value="MUM64952.1"/>
    <property type="molecule type" value="Genomic_DNA"/>
</dbReference>
<evidence type="ECO:0000313" key="3">
    <source>
        <dbReference type="Proteomes" id="UP000440125"/>
    </source>
</evidence>
<name>A0A6A9QCK9_ACIIN</name>
<keyword evidence="3" id="KW-1185">Reference proteome</keyword>
<feature type="transmembrane region" description="Helical" evidence="1">
    <location>
        <begin position="121"/>
        <end position="139"/>
    </location>
</feature>
<keyword evidence="1" id="KW-1133">Transmembrane helix</keyword>
<dbReference type="Proteomes" id="UP000440125">
    <property type="component" value="Unassembled WGS sequence"/>
</dbReference>
<proteinExistence type="predicted"/>
<accession>A0A6A9QCK9</accession>
<keyword evidence="1" id="KW-0812">Transmembrane</keyword>
<feature type="transmembrane region" description="Helical" evidence="1">
    <location>
        <begin position="7"/>
        <end position="28"/>
    </location>
</feature>
<protein>
    <submittedName>
        <fullName evidence="2">Uncharacterized protein</fullName>
    </submittedName>
</protein>
<feature type="transmembrane region" description="Helical" evidence="1">
    <location>
        <begin position="72"/>
        <end position="89"/>
    </location>
</feature>
<evidence type="ECO:0000313" key="2">
    <source>
        <dbReference type="EMBL" id="MUM64952.1"/>
    </source>
</evidence>
<dbReference type="AlphaFoldDB" id="A0A6A9QCK9"/>
<sequence length="170" mass="19696">MKKLVYFYIVYLLFFFLFVLFYDLSAFLTVSSFPVPSFLFYTPLTREIFLGVQFVGIPLLFLFFFFVSGKDYVIGLLVGYFIVLFIFYFLPNIFIFSILSLIGLGLFVSVIPSLTSRLSKVLWGISSLYFIMIMVNAYFSLQFYPLFIIPSIIASGIEMIKLISRDCRSS</sequence>
<keyword evidence="1" id="KW-0472">Membrane</keyword>
<comment type="caution">
    <text evidence="2">The sequence shown here is derived from an EMBL/GenBank/DDBJ whole genome shotgun (WGS) entry which is preliminary data.</text>
</comment>
<evidence type="ECO:0000256" key="1">
    <source>
        <dbReference type="SAM" id="Phobius"/>
    </source>
</evidence>
<gene>
    <name evidence="2" type="ORF">D1867_06800</name>
</gene>
<reference evidence="2 3" key="1">
    <citation type="submission" date="2019-10" db="EMBL/GenBank/DDBJ databases">
        <title>Genome Sequences from Six Type Strain Members of the Archaeal Family Sulfolobaceae: Acidianus ambivalens, Acidianus infernus, Metallosphaera prunae, Stygiolobus azoricus, Sulfolobus metallicus, and Sulfurisphaera ohwakuensis.</title>
        <authorList>
            <person name="Counts J.A."/>
            <person name="Kelly R.M."/>
        </authorList>
    </citation>
    <scope>NUCLEOTIDE SEQUENCE [LARGE SCALE GENOMIC DNA]</scope>
    <source>
        <strain evidence="2 3">DSM 3191</strain>
    </source>
</reference>
<organism evidence="2 3">
    <name type="scientific">Acidianus infernus</name>
    <dbReference type="NCBI Taxonomy" id="12915"/>
    <lineage>
        <taxon>Archaea</taxon>
        <taxon>Thermoproteota</taxon>
        <taxon>Thermoprotei</taxon>
        <taxon>Sulfolobales</taxon>
        <taxon>Sulfolobaceae</taxon>
        <taxon>Acidianus</taxon>
    </lineage>
</organism>
<dbReference type="OrthoDB" id="44152at2157"/>
<feature type="transmembrane region" description="Helical" evidence="1">
    <location>
        <begin position="95"/>
        <end position="114"/>
    </location>
</feature>